<organism evidence="2">
    <name type="scientific">viral metagenome</name>
    <dbReference type="NCBI Taxonomy" id="1070528"/>
    <lineage>
        <taxon>unclassified sequences</taxon>
        <taxon>metagenomes</taxon>
        <taxon>organismal metagenomes</taxon>
    </lineage>
</organism>
<evidence type="ECO:0000313" key="2">
    <source>
        <dbReference type="EMBL" id="QHU15012.1"/>
    </source>
</evidence>
<proteinExistence type="predicted"/>
<accession>A0A6C0KAE1</accession>
<reference evidence="2" key="1">
    <citation type="journal article" date="2020" name="Nature">
        <title>Giant virus diversity and host interactions through global metagenomics.</title>
        <authorList>
            <person name="Schulz F."/>
            <person name="Roux S."/>
            <person name="Paez-Espino D."/>
            <person name="Jungbluth S."/>
            <person name="Walsh D.A."/>
            <person name="Denef V.J."/>
            <person name="McMahon K.D."/>
            <person name="Konstantinidis K.T."/>
            <person name="Eloe-Fadrosh E.A."/>
            <person name="Kyrpides N.C."/>
            <person name="Woyke T."/>
        </authorList>
    </citation>
    <scope>NUCLEOTIDE SEQUENCE</scope>
    <source>
        <strain evidence="2">GVMAG-S-1102244-55</strain>
    </source>
</reference>
<dbReference type="AlphaFoldDB" id="A0A6C0KAE1"/>
<feature type="region of interest" description="Disordered" evidence="1">
    <location>
        <begin position="75"/>
        <end position="141"/>
    </location>
</feature>
<evidence type="ECO:0000256" key="1">
    <source>
        <dbReference type="SAM" id="MobiDB-lite"/>
    </source>
</evidence>
<sequence>MNSIISQGMSKIRVNNQLVEDKQYIGSYDGKKGKLLMRNKNEGIYIELDNNDLAEVFQKREFGEKNEKSIDKKLKTLIKKHRTVKNVTSKGKKKRKTKNKRRKKKGLIKRNKKSKRRKKRRNKRKTKSYKDIITPNETIFD</sequence>
<name>A0A6C0KAE1_9ZZZZ</name>
<protein>
    <submittedName>
        <fullName evidence="2">Uncharacterized protein</fullName>
    </submittedName>
</protein>
<feature type="compositionally biased region" description="Basic residues" evidence="1">
    <location>
        <begin position="75"/>
        <end position="127"/>
    </location>
</feature>
<dbReference type="EMBL" id="MN740848">
    <property type="protein sequence ID" value="QHU15012.1"/>
    <property type="molecule type" value="Genomic_DNA"/>
</dbReference>